<dbReference type="Proteomes" id="UP001152888">
    <property type="component" value="Unassembled WGS sequence"/>
</dbReference>
<reference evidence="1" key="1">
    <citation type="submission" date="2022-03" db="EMBL/GenBank/DDBJ databases">
        <authorList>
            <person name="Sayadi A."/>
        </authorList>
    </citation>
    <scope>NUCLEOTIDE SEQUENCE</scope>
</reference>
<keyword evidence="2" id="KW-1185">Reference proteome</keyword>
<comment type="caution">
    <text evidence="1">The sequence shown here is derived from an EMBL/GenBank/DDBJ whole genome shotgun (WGS) entry which is preliminary data.</text>
</comment>
<protein>
    <submittedName>
        <fullName evidence="1">Uncharacterized protein</fullName>
    </submittedName>
</protein>
<dbReference type="AlphaFoldDB" id="A0A9P0PU76"/>
<organism evidence="1 2">
    <name type="scientific">Acanthoscelides obtectus</name>
    <name type="common">Bean weevil</name>
    <name type="synonym">Bruchus obtectus</name>
    <dbReference type="NCBI Taxonomy" id="200917"/>
    <lineage>
        <taxon>Eukaryota</taxon>
        <taxon>Metazoa</taxon>
        <taxon>Ecdysozoa</taxon>
        <taxon>Arthropoda</taxon>
        <taxon>Hexapoda</taxon>
        <taxon>Insecta</taxon>
        <taxon>Pterygota</taxon>
        <taxon>Neoptera</taxon>
        <taxon>Endopterygota</taxon>
        <taxon>Coleoptera</taxon>
        <taxon>Polyphaga</taxon>
        <taxon>Cucujiformia</taxon>
        <taxon>Chrysomeloidea</taxon>
        <taxon>Chrysomelidae</taxon>
        <taxon>Bruchinae</taxon>
        <taxon>Bruchini</taxon>
        <taxon>Acanthoscelides</taxon>
    </lineage>
</organism>
<proteinExistence type="predicted"/>
<gene>
    <name evidence="1" type="ORF">ACAOBT_LOCUS24783</name>
</gene>
<evidence type="ECO:0000313" key="1">
    <source>
        <dbReference type="EMBL" id="CAH1999077.1"/>
    </source>
</evidence>
<name>A0A9P0PU76_ACAOB</name>
<accession>A0A9P0PU76</accession>
<evidence type="ECO:0000313" key="2">
    <source>
        <dbReference type="Proteomes" id="UP001152888"/>
    </source>
</evidence>
<dbReference type="EMBL" id="CAKOFQ010007352">
    <property type="protein sequence ID" value="CAH1999077.1"/>
    <property type="molecule type" value="Genomic_DNA"/>
</dbReference>
<sequence length="52" mass="5894">MPVSKSATCEVHSVIWFLPQKKFLLLKFTSSLLNSKPQSAGPALWRRYSASR</sequence>